<keyword evidence="2" id="KW-1185">Reference proteome</keyword>
<evidence type="ECO:0000313" key="1">
    <source>
        <dbReference type="EMBL" id="KAH7934283.1"/>
    </source>
</evidence>
<proteinExistence type="predicted"/>
<evidence type="ECO:0000313" key="2">
    <source>
        <dbReference type="Proteomes" id="UP000821865"/>
    </source>
</evidence>
<name>A0ACB8C606_DERSI</name>
<organism evidence="1 2">
    <name type="scientific">Dermacentor silvarum</name>
    <name type="common">Tick</name>
    <dbReference type="NCBI Taxonomy" id="543639"/>
    <lineage>
        <taxon>Eukaryota</taxon>
        <taxon>Metazoa</taxon>
        <taxon>Ecdysozoa</taxon>
        <taxon>Arthropoda</taxon>
        <taxon>Chelicerata</taxon>
        <taxon>Arachnida</taxon>
        <taxon>Acari</taxon>
        <taxon>Parasitiformes</taxon>
        <taxon>Ixodida</taxon>
        <taxon>Ixodoidea</taxon>
        <taxon>Ixodidae</taxon>
        <taxon>Rhipicephalinae</taxon>
        <taxon>Dermacentor</taxon>
    </lineage>
</organism>
<dbReference type="Proteomes" id="UP000821865">
    <property type="component" value="Chromosome 9"/>
</dbReference>
<gene>
    <name evidence="1" type="ORF">HPB49_024379</name>
</gene>
<comment type="caution">
    <text evidence="1">The sequence shown here is derived from an EMBL/GenBank/DDBJ whole genome shotgun (WGS) entry which is preliminary data.</text>
</comment>
<dbReference type="EMBL" id="CM023478">
    <property type="protein sequence ID" value="KAH7934283.1"/>
    <property type="molecule type" value="Genomic_DNA"/>
</dbReference>
<protein>
    <submittedName>
        <fullName evidence="1">Uncharacterized protein</fullName>
    </submittedName>
</protein>
<accession>A0ACB8C606</accession>
<sequence length="581" mass="63845">MELVREFGHRHDLLDGEDLVALRLEQPWPPDWELPEGCFLDPTDRGLLCTNSYSLVASVSVLLRTTFSAALFAGCAGFRFSDDAFGVAASQLLRTADKVCVVHNRDTVHGLLRLFPNLRVLVLVHDIAGEHDAEVARPGLAETEPREESSCHESYQLRMLVRTTGAEGMGDFAAMSWETVVSVLRACPQIRRLDSPLVPVAFAMLPDKDSSSTEKPNSRDFRHLTLDADVLATLEGAFFIPVTWQFPLVEHLEVTLSSLEDFIALRTFVNLRSLSVAFSVAELGVNVGRHLERLLQRWPQLETLSLAMCAGVRLSAIAGCCPRLGELRLVDCSGFHGNNAEFVEDGFSNLHRVELTRTALEASVVVLQVAVRQQVRSLRLGDDRVCSTFLNICCTSSVSATVVFPLLEDLTLRTDHTVGALGLEPEHLHRAVRAMPALRHLETDSYDLRLFFENFSVPRGCVSLSWCDCVYCVVHCPKLCASSELQEDDDDEEKTTTSVGANNSLSLSGRGDEGSDAADAGKHSTYECDDLKFIIEEDERACLVSGCGDTYPTSGHSVSDRGDKSVSEGVFLSKEVLVVQA</sequence>
<reference evidence="1" key="1">
    <citation type="submission" date="2020-05" db="EMBL/GenBank/DDBJ databases">
        <title>Large-scale comparative analyses of tick genomes elucidate their genetic diversity and vector capacities.</title>
        <authorList>
            <person name="Jia N."/>
            <person name="Wang J."/>
            <person name="Shi W."/>
            <person name="Du L."/>
            <person name="Sun Y."/>
            <person name="Zhan W."/>
            <person name="Jiang J."/>
            <person name="Wang Q."/>
            <person name="Zhang B."/>
            <person name="Ji P."/>
            <person name="Sakyi L.B."/>
            <person name="Cui X."/>
            <person name="Yuan T."/>
            <person name="Jiang B."/>
            <person name="Yang W."/>
            <person name="Lam T.T.-Y."/>
            <person name="Chang Q."/>
            <person name="Ding S."/>
            <person name="Wang X."/>
            <person name="Zhu J."/>
            <person name="Ruan X."/>
            <person name="Zhao L."/>
            <person name="Wei J."/>
            <person name="Que T."/>
            <person name="Du C."/>
            <person name="Cheng J."/>
            <person name="Dai P."/>
            <person name="Han X."/>
            <person name="Huang E."/>
            <person name="Gao Y."/>
            <person name="Liu J."/>
            <person name="Shao H."/>
            <person name="Ye R."/>
            <person name="Li L."/>
            <person name="Wei W."/>
            <person name="Wang X."/>
            <person name="Wang C."/>
            <person name="Yang T."/>
            <person name="Huo Q."/>
            <person name="Li W."/>
            <person name="Guo W."/>
            <person name="Chen H."/>
            <person name="Zhou L."/>
            <person name="Ni X."/>
            <person name="Tian J."/>
            <person name="Zhou Y."/>
            <person name="Sheng Y."/>
            <person name="Liu T."/>
            <person name="Pan Y."/>
            <person name="Xia L."/>
            <person name="Li J."/>
            <person name="Zhao F."/>
            <person name="Cao W."/>
        </authorList>
    </citation>
    <scope>NUCLEOTIDE SEQUENCE</scope>
    <source>
        <strain evidence="1">Dsil-2018</strain>
    </source>
</reference>